<feature type="region of interest" description="Disordered" evidence="1">
    <location>
        <begin position="129"/>
        <end position="175"/>
    </location>
</feature>
<dbReference type="STRING" id="391038.Bphy_1692"/>
<evidence type="ECO:0000313" key="3">
    <source>
        <dbReference type="Proteomes" id="UP000001192"/>
    </source>
</evidence>
<evidence type="ECO:0000256" key="1">
    <source>
        <dbReference type="SAM" id="MobiDB-lite"/>
    </source>
</evidence>
<dbReference type="KEGG" id="bph:Bphy_1692"/>
<proteinExistence type="predicted"/>
<evidence type="ECO:0000313" key="2">
    <source>
        <dbReference type="EMBL" id="ACC70874.1"/>
    </source>
</evidence>
<reference evidence="3" key="1">
    <citation type="journal article" date="2014" name="Stand. Genomic Sci.">
        <title>Complete genome sequence of Burkholderia phymatum STM815(T), a broad host range and efficient nitrogen-fixing symbiont of Mimosa species.</title>
        <authorList>
            <person name="Moulin L."/>
            <person name="Klonowska A."/>
            <person name="Caroline B."/>
            <person name="Booth K."/>
            <person name="Vriezen J.A."/>
            <person name="Melkonian R."/>
            <person name="James E.K."/>
            <person name="Young J.P."/>
            <person name="Bena G."/>
            <person name="Hauser L."/>
            <person name="Land M."/>
            <person name="Kyrpides N."/>
            <person name="Bruce D."/>
            <person name="Chain P."/>
            <person name="Copeland A."/>
            <person name="Pitluck S."/>
            <person name="Woyke T."/>
            <person name="Lizotte-Waniewski M."/>
            <person name="Bristow J."/>
            <person name="Riley M."/>
        </authorList>
    </citation>
    <scope>NUCLEOTIDE SEQUENCE [LARGE SCALE GENOMIC DNA]</scope>
    <source>
        <strain evidence="3">DSM 17167 / CIP 108236 / LMG 21445 / STM815</strain>
    </source>
</reference>
<accession>B2JKP7</accession>
<keyword evidence="3" id="KW-1185">Reference proteome</keyword>
<dbReference type="HOGENOM" id="CLU_1544724_0_0_4"/>
<gene>
    <name evidence="2" type="ordered locus">Bphy_1692</name>
</gene>
<protein>
    <submittedName>
        <fullName evidence="2">Uncharacterized protein</fullName>
    </submittedName>
</protein>
<dbReference type="Proteomes" id="UP000001192">
    <property type="component" value="Chromosome 1"/>
</dbReference>
<dbReference type="AlphaFoldDB" id="B2JKP7"/>
<sequence>MSLNASICALAHIYASSRPLQEVLFERHNDMMPPGQSGITATPDTLSKLVARHFPFPTIRPQRIQPLRTRVACARARNVQGCHRIGSGDAKAGSGDREPLVGFRTESLLPSPYLIDVICALPLCMNGGQRHHRGPRRVGARERESGNVQQKAHSRAAAGHDRFRDAREDHANGCG</sequence>
<organism evidence="2 3">
    <name type="scientific">Paraburkholderia phymatum (strain DSM 17167 / CIP 108236 / LMG 21445 / STM815)</name>
    <name type="common">Burkholderia phymatum</name>
    <dbReference type="NCBI Taxonomy" id="391038"/>
    <lineage>
        <taxon>Bacteria</taxon>
        <taxon>Pseudomonadati</taxon>
        <taxon>Pseudomonadota</taxon>
        <taxon>Betaproteobacteria</taxon>
        <taxon>Burkholderiales</taxon>
        <taxon>Burkholderiaceae</taxon>
        <taxon>Paraburkholderia</taxon>
    </lineage>
</organism>
<name>B2JKP7_PARP8</name>
<dbReference type="EMBL" id="CP001043">
    <property type="protein sequence ID" value="ACC70874.1"/>
    <property type="molecule type" value="Genomic_DNA"/>
</dbReference>
<feature type="compositionally biased region" description="Basic and acidic residues" evidence="1">
    <location>
        <begin position="158"/>
        <end position="175"/>
    </location>
</feature>
<feature type="compositionally biased region" description="Basic residues" evidence="1">
    <location>
        <begin position="129"/>
        <end position="138"/>
    </location>
</feature>